<evidence type="ECO:0000256" key="3">
    <source>
        <dbReference type="ARBA" id="ARBA00022842"/>
    </source>
</evidence>
<evidence type="ECO:0000256" key="6">
    <source>
        <dbReference type="RuleBase" id="RU003843"/>
    </source>
</evidence>
<reference evidence="8" key="1">
    <citation type="submission" date="2016-10" db="EMBL/GenBank/DDBJ databases">
        <authorList>
            <person name="Varghese N."/>
            <person name="Submissions S."/>
        </authorList>
    </citation>
    <scope>NUCLEOTIDE SEQUENCE [LARGE SCALE GENOMIC DNA]</scope>
    <source>
        <strain evidence="8">CGMCC 1.10121</strain>
    </source>
</reference>
<comment type="subunit">
    <text evidence="6">Homodimer.</text>
</comment>
<dbReference type="Proteomes" id="UP000199126">
    <property type="component" value="Unassembled WGS sequence"/>
</dbReference>
<dbReference type="GO" id="GO:0008686">
    <property type="term" value="F:3,4-dihydroxy-2-butanone-4-phosphate synthase activity"/>
    <property type="evidence" value="ECO:0007669"/>
    <property type="project" value="UniProtKB-EC"/>
</dbReference>
<dbReference type="PANTHER" id="PTHR21327:SF46">
    <property type="entry name" value="3,4-DIHYDROXY-2-BUTANONE 4-PHOSPHATE SYNTHASE"/>
    <property type="match status" value="1"/>
</dbReference>
<dbReference type="InterPro" id="IPR017945">
    <property type="entry name" value="DHBP_synth_RibB-like_a/b_dom"/>
</dbReference>
<dbReference type="Gene3D" id="3.90.870.10">
    <property type="entry name" value="DHBP synthase"/>
    <property type="match status" value="1"/>
</dbReference>
<protein>
    <recommendedName>
        <fullName evidence="6">3,4-dihydroxy-2-butanone 4-phosphate synthase</fullName>
        <shortName evidence="6">DHBP synthase</shortName>
        <ecNumber evidence="6">4.1.99.12</ecNumber>
    </recommendedName>
</protein>
<keyword evidence="5 6" id="KW-0456">Lyase</keyword>
<dbReference type="InterPro" id="IPR000422">
    <property type="entry name" value="DHBP_synthase_RibB"/>
</dbReference>
<dbReference type="GO" id="GO:0046872">
    <property type="term" value="F:metal ion binding"/>
    <property type="evidence" value="ECO:0007669"/>
    <property type="project" value="UniProtKB-KW"/>
</dbReference>
<evidence type="ECO:0000313" key="8">
    <source>
        <dbReference type="Proteomes" id="UP000199126"/>
    </source>
</evidence>
<sequence>MSGRTGDLAGSDEEREGDAVDRALAAFRDGLPVLVHDFDDREGETDIVYPAGAVTADAVARLRNDAGGLVCTALSHDAATAMELPFLDDTIDHPSAGSHELGYDDRSSFSLPVNHRDTFTGIPDDDRALTISELASAAEAAVAGDYDATDFAADFRSPGHVNVLRAAPSLLADRQGHTELGLALAAEAGLPPAVVVCEMLDDETGRALSKAAARDYATRHGFAFVDGDRLVERLG</sequence>
<dbReference type="NCBIfam" id="TIGR00506">
    <property type="entry name" value="ribB"/>
    <property type="match status" value="1"/>
</dbReference>
<keyword evidence="3 6" id="KW-0460">Magnesium</keyword>
<comment type="similarity">
    <text evidence="6">Belongs to the DHBP synthase family.</text>
</comment>
<keyword evidence="1 6" id="KW-0686">Riboflavin biosynthesis</keyword>
<dbReference type="GO" id="GO:0005829">
    <property type="term" value="C:cytosol"/>
    <property type="evidence" value="ECO:0007669"/>
    <property type="project" value="TreeGrafter"/>
</dbReference>
<evidence type="ECO:0000256" key="1">
    <source>
        <dbReference type="ARBA" id="ARBA00022619"/>
    </source>
</evidence>
<dbReference type="GO" id="GO:0009231">
    <property type="term" value="P:riboflavin biosynthetic process"/>
    <property type="evidence" value="ECO:0007669"/>
    <property type="project" value="UniProtKB-UniPathway"/>
</dbReference>
<dbReference type="UniPathway" id="UPA00275">
    <property type="reaction ID" value="UER00399"/>
</dbReference>
<evidence type="ECO:0000256" key="2">
    <source>
        <dbReference type="ARBA" id="ARBA00022723"/>
    </source>
</evidence>
<evidence type="ECO:0000256" key="4">
    <source>
        <dbReference type="ARBA" id="ARBA00023211"/>
    </source>
</evidence>
<comment type="cofactor">
    <cofactor evidence="6">
        <name>Mg(2+)</name>
        <dbReference type="ChEBI" id="CHEBI:18420"/>
    </cofactor>
    <cofactor evidence="6">
        <name>Mn(2+)</name>
        <dbReference type="ChEBI" id="CHEBI:29035"/>
    </cofactor>
    <text evidence="6">Binds 2 divalent metal cations per subunit. Magnesium or manganese.</text>
</comment>
<comment type="pathway">
    <text evidence="6">Cofactor biosynthesis; riboflavin biosynthesis; 2-hydroxy-3-oxobutyl phosphate from D-ribulose 5-phosphate: step 1/1.</text>
</comment>
<name>A0A1H8QIY6_9EURY</name>
<keyword evidence="4 6" id="KW-0464">Manganese</keyword>
<dbReference type="Pfam" id="PF00926">
    <property type="entry name" value="DHBP_synthase"/>
    <property type="match status" value="1"/>
</dbReference>
<keyword evidence="2 6" id="KW-0479">Metal-binding</keyword>
<evidence type="ECO:0000256" key="5">
    <source>
        <dbReference type="ARBA" id="ARBA00023239"/>
    </source>
</evidence>
<dbReference type="OrthoDB" id="25735at2157"/>
<dbReference type="RefSeq" id="WP_089822294.1">
    <property type="nucleotide sequence ID" value="NZ_FODV01000003.1"/>
</dbReference>
<accession>A0A1H8QIY6</accession>
<proteinExistence type="inferred from homology"/>
<organism evidence="7 8">
    <name type="scientific">Halogranum amylolyticum</name>
    <dbReference type="NCBI Taxonomy" id="660520"/>
    <lineage>
        <taxon>Archaea</taxon>
        <taxon>Methanobacteriati</taxon>
        <taxon>Methanobacteriota</taxon>
        <taxon>Stenosarchaea group</taxon>
        <taxon>Halobacteria</taxon>
        <taxon>Halobacteriales</taxon>
        <taxon>Haloferacaceae</taxon>
    </lineage>
</organism>
<evidence type="ECO:0000313" key="7">
    <source>
        <dbReference type="EMBL" id="SEO53998.1"/>
    </source>
</evidence>
<comment type="function">
    <text evidence="6">Catalyzes the conversion of D-ribulose 5-phosphate to formate and 3,4-dihydroxy-2-butanone 4-phosphate.</text>
</comment>
<gene>
    <name evidence="7" type="ORF">SAMN04487948_103140</name>
</gene>
<dbReference type="PANTHER" id="PTHR21327">
    <property type="entry name" value="GTP CYCLOHYDROLASE II-RELATED"/>
    <property type="match status" value="1"/>
</dbReference>
<dbReference type="SUPFAM" id="SSF55821">
    <property type="entry name" value="YrdC/RibB"/>
    <property type="match status" value="1"/>
</dbReference>
<dbReference type="EMBL" id="FODV01000003">
    <property type="protein sequence ID" value="SEO53998.1"/>
    <property type="molecule type" value="Genomic_DNA"/>
</dbReference>
<keyword evidence="8" id="KW-1185">Reference proteome</keyword>
<comment type="catalytic activity">
    <reaction evidence="6">
        <text>D-ribulose 5-phosphate = (2S)-2-hydroxy-3-oxobutyl phosphate + formate + H(+)</text>
        <dbReference type="Rhea" id="RHEA:18457"/>
        <dbReference type="ChEBI" id="CHEBI:15378"/>
        <dbReference type="ChEBI" id="CHEBI:15740"/>
        <dbReference type="ChEBI" id="CHEBI:58121"/>
        <dbReference type="ChEBI" id="CHEBI:58830"/>
        <dbReference type="EC" id="4.1.99.12"/>
    </reaction>
</comment>
<dbReference type="EC" id="4.1.99.12" evidence="6"/>
<dbReference type="AlphaFoldDB" id="A0A1H8QIY6"/>